<dbReference type="Proteomes" id="UP000001423">
    <property type="component" value="Chromosome"/>
</dbReference>
<evidence type="ECO:0000313" key="2">
    <source>
        <dbReference type="Proteomes" id="UP000001423"/>
    </source>
</evidence>
<evidence type="ECO:0000313" key="1">
    <source>
        <dbReference type="EMBL" id="CAX32139.1"/>
    </source>
</evidence>
<organism evidence="1 2">
    <name type="scientific">Prochlorococcus marinus (strain MIT 9313)</name>
    <dbReference type="NCBI Taxonomy" id="74547"/>
    <lineage>
        <taxon>Bacteria</taxon>
        <taxon>Bacillati</taxon>
        <taxon>Cyanobacteriota</taxon>
        <taxon>Cyanophyceae</taxon>
        <taxon>Synechococcales</taxon>
        <taxon>Prochlorococcaceae</taxon>
        <taxon>Prochlorococcus</taxon>
    </lineage>
</organism>
<sequence>MQPSVLDHDCKTLRCCRCSTADCNRYWYRSADLGNCCSSKLVSLLELVLITEFLKD</sequence>
<reference evidence="1 2" key="1">
    <citation type="journal article" date="2003" name="Nature">
        <title>Genome divergence in two Prochlorococcus ecotypes reflects oceanic niche differentiation.</title>
        <authorList>
            <person name="Rocap G."/>
            <person name="Larimer F.W."/>
            <person name="Lamerdin J.E."/>
            <person name="Malfatti S."/>
            <person name="Chain P."/>
            <person name="Ahlgren N.A."/>
            <person name="Arellano A."/>
            <person name="Coleman M."/>
            <person name="Hauser L."/>
            <person name="Hess W.R."/>
            <person name="Johnson Z.I."/>
            <person name="Land M.L."/>
            <person name="Lindell D."/>
            <person name="Post A.F."/>
            <person name="Regala W."/>
            <person name="Shah M."/>
            <person name="Shaw S.L."/>
            <person name="Steglich C."/>
            <person name="Sullivan M.B."/>
            <person name="Ting C.S."/>
            <person name="Tolonen A."/>
            <person name="Webb E.A."/>
            <person name="Zinser E.R."/>
            <person name="Chisholm S.W."/>
        </authorList>
    </citation>
    <scope>NUCLEOTIDE SEQUENCE [LARGE SCALE GENOMIC DNA]</scope>
    <source>
        <strain evidence="2">MIT 9313</strain>
    </source>
</reference>
<accession>B9ES07</accession>
<protein>
    <submittedName>
        <fullName evidence="1">Uncharacterized protein</fullName>
    </submittedName>
</protein>
<gene>
    <name evidence="1" type="ordered locus">PMT_2620</name>
</gene>
<dbReference type="EMBL" id="BX548175">
    <property type="protein sequence ID" value="CAX32139.1"/>
    <property type="molecule type" value="Genomic_DNA"/>
</dbReference>
<name>B9ES07_PROMM</name>
<proteinExistence type="predicted"/>
<dbReference type="HOGENOM" id="CLU_3010713_0_0_3"/>
<keyword evidence="2" id="KW-1185">Reference proteome</keyword>
<dbReference type="AlphaFoldDB" id="B9ES07"/>
<dbReference type="KEGG" id="pmt:PMT_2620"/>